<name>A0A8J5JP25_HOMAM</name>
<evidence type="ECO:0000256" key="1">
    <source>
        <dbReference type="SAM" id="MobiDB-lite"/>
    </source>
</evidence>
<dbReference type="AlphaFoldDB" id="A0A8J5JP25"/>
<dbReference type="Proteomes" id="UP000747542">
    <property type="component" value="Unassembled WGS sequence"/>
</dbReference>
<feature type="compositionally biased region" description="Gly residues" evidence="1">
    <location>
        <begin position="101"/>
        <end position="112"/>
    </location>
</feature>
<gene>
    <name evidence="2" type="ORF">Hamer_G030747</name>
</gene>
<organism evidence="2 3">
    <name type="scientific">Homarus americanus</name>
    <name type="common">American lobster</name>
    <dbReference type="NCBI Taxonomy" id="6706"/>
    <lineage>
        <taxon>Eukaryota</taxon>
        <taxon>Metazoa</taxon>
        <taxon>Ecdysozoa</taxon>
        <taxon>Arthropoda</taxon>
        <taxon>Crustacea</taxon>
        <taxon>Multicrustacea</taxon>
        <taxon>Malacostraca</taxon>
        <taxon>Eumalacostraca</taxon>
        <taxon>Eucarida</taxon>
        <taxon>Decapoda</taxon>
        <taxon>Pleocyemata</taxon>
        <taxon>Astacidea</taxon>
        <taxon>Nephropoidea</taxon>
        <taxon>Nephropidae</taxon>
        <taxon>Homarus</taxon>
    </lineage>
</organism>
<comment type="caution">
    <text evidence="2">The sequence shown here is derived from an EMBL/GenBank/DDBJ whole genome shotgun (WGS) entry which is preliminary data.</text>
</comment>
<protein>
    <submittedName>
        <fullName evidence="2">Uncharacterized protein</fullName>
    </submittedName>
</protein>
<proteinExistence type="predicted"/>
<accession>A0A8J5JP25</accession>
<dbReference type="EMBL" id="JAHLQT010034637">
    <property type="protein sequence ID" value="KAG7158564.1"/>
    <property type="molecule type" value="Genomic_DNA"/>
</dbReference>
<keyword evidence="3" id="KW-1185">Reference proteome</keyword>
<sequence length="234" mass="25040">MKNSNRKEVAVGCRMSVKLEPTSVGKVDFCRDVTGTEELLQSRRRDWCVIIQRDINARLNFGNERQFEDGVVVGSAVTRLDYYMYGAVQWTVLRRRSSSSRGGGGSSSGGSRIGVVSGSDGGRASGYSATEMGAKGGASGVGYVPRRKSKEGDDEVLCIYLGGYEERKRHVDDGAGNNRGGCSIPRDSVFVAVVPVTGAEKKASCERIAVVPLTGVYGAEKMVSSECIGVCDWS</sequence>
<evidence type="ECO:0000313" key="2">
    <source>
        <dbReference type="EMBL" id="KAG7158564.1"/>
    </source>
</evidence>
<feature type="region of interest" description="Disordered" evidence="1">
    <location>
        <begin position="96"/>
        <end position="118"/>
    </location>
</feature>
<reference evidence="2" key="1">
    <citation type="journal article" date="2021" name="Sci. Adv.">
        <title>The American lobster genome reveals insights on longevity, neural, and immune adaptations.</title>
        <authorList>
            <person name="Polinski J.M."/>
            <person name="Zimin A.V."/>
            <person name="Clark K.F."/>
            <person name="Kohn A.B."/>
            <person name="Sadowski N."/>
            <person name="Timp W."/>
            <person name="Ptitsyn A."/>
            <person name="Khanna P."/>
            <person name="Romanova D.Y."/>
            <person name="Williams P."/>
            <person name="Greenwood S.J."/>
            <person name="Moroz L.L."/>
            <person name="Walt D.R."/>
            <person name="Bodnar A.G."/>
        </authorList>
    </citation>
    <scope>NUCLEOTIDE SEQUENCE</scope>
    <source>
        <strain evidence="2">GMGI-L3</strain>
    </source>
</reference>
<evidence type="ECO:0000313" key="3">
    <source>
        <dbReference type="Proteomes" id="UP000747542"/>
    </source>
</evidence>